<keyword evidence="1" id="KW-0378">Hydrolase</keyword>
<dbReference type="PANTHER" id="PTHR15394">
    <property type="entry name" value="SERINE HYDROLASE RBBP9"/>
    <property type="match status" value="1"/>
</dbReference>
<dbReference type="InterPro" id="IPR029058">
    <property type="entry name" value="AB_hydrolase_fold"/>
</dbReference>
<proteinExistence type="predicted"/>
<evidence type="ECO:0000313" key="2">
    <source>
        <dbReference type="Proteomes" id="UP000823201"/>
    </source>
</evidence>
<dbReference type="EMBL" id="JAFBEV010000024">
    <property type="protein sequence ID" value="MBM7658796.1"/>
    <property type="molecule type" value="Genomic_DNA"/>
</dbReference>
<dbReference type="Proteomes" id="UP000823201">
    <property type="component" value="Unassembled WGS sequence"/>
</dbReference>
<sequence length="196" mass="22482">MTSYLILHGFGGSTGGHWQEWLAHKLQGRGKSVWFPQFTNWNHPDKTDWLAQLKQTIAHIPEEEPLRVITHSLGCILWMHYAAQPNTRIAESVTLVSPPACDTKIQELRSFFPVPEGDDYLRKSARHILLITATNDPYLPPEKWAQYAPYRVPIRIFPDVGHINVSSHFGPWPWMLEHCLNMDTHRSSGEPISRGL</sequence>
<dbReference type="GO" id="GO:0016787">
    <property type="term" value="F:hydrolase activity"/>
    <property type="evidence" value="ECO:0007669"/>
    <property type="project" value="UniProtKB-KW"/>
</dbReference>
<dbReference type="Pfam" id="PF06821">
    <property type="entry name" value="Ser_hydrolase"/>
    <property type="match status" value="1"/>
</dbReference>
<accession>A0ABS2QB41</accession>
<name>A0ABS2QB41_9BACL</name>
<reference evidence="1 2" key="1">
    <citation type="submission" date="2021-01" db="EMBL/GenBank/DDBJ databases">
        <title>Genomic Encyclopedia of Type Strains, Phase IV (KMG-IV): sequencing the most valuable type-strain genomes for metagenomic binning, comparative biology and taxonomic classification.</title>
        <authorList>
            <person name="Goeker M."/>
        </authorList>
    </citation>
    <scope>NUCLEOTIDE SEQUENCE [LARGE SCALE GENOMIC DNA]</scope>
    <source>
        <strain evidence="1 2">DSM 100968</strain>
    </source>
</reference>
<dbReference type="RefSeq" id="WP_205007349.1">
    <property type="nucleotide sequence ID" value="NZ_CBCRXA010000019.1"/>
</dbReference>
<dbReference type="InterPro" id="IPR010662">
    <property type="entry name" value="RBBP9/YdeN"/>
</dbReference>
<keyword evidence="2" id="KW-1185">Reference proteome</keyword>
<gene>
    <name evidence="1" type="ORF">JOC27_002259</name>
</gene>
<dbReference type="SUPFAM" id="SSF53474">
    <property type="entry name" value="alpha/beta-Hydrolases"/>
    <property type="match status" value="1"/>
</dbReference>
<dbReference type="Gene3D" id="3.40.50.1820">
    <property type="entry name" value="alpha/beta hydrolase"/>
    <property type="match status" value="1"/>
</dbReference>
<evidence type="ECO:0000313" key="1">
    <source>
        <dbReference type="EMBL" id="MBM7658796.1"/>
    </source>
</evidence>
<dbReference type="PANTHER" id="PTHR15394:SF3">
    <property type="entry name" value="SERINE HYDROLASE RBBP9"/>
    <property type="match status" value="1"/>
</dbReference>
<protein>
    <submittedName>
        <fullName evidence="1">Alpha/beta hydrolase family esterase</fullName>
    </submittedName>
</protein>
<organism evidence="1 2">
    <name type="scientific">Sporolactobacillus spathodeae</name>
    <dbReference type="NCBI Taxonomy" id="1465502"/>
    <lineage>
        <taxon>Bacteria</taxon>
        <taxon>Bacillati</taxon>
        <taxon>Bacillota</taxon>
        <taxon>Bacilli</taxon>
        <taxon>Bacillales</taxon>
        <taxon>Sporolactobacillaceae</taxon>
        <taxon>Sporolactobacillus</taxon>
    </lineage>
</organism>
<comment type="caution">
    <text evidence="1">The sequence shown here is derived from an EMBL/GenBank/DDBJ whole genome shotgun (WGS) entry which is preliminary data.</text>
</comment>